<dbReference type="RefSeq" id="WP_348264010.1">
    <property type="nucleotide sequence ID" value="NZ_CP121196.1"/>
</dbReference>
<accession>A0AAU7DNC0</accession>
<name>A0AAU7DNC0_9BACT</name>
<evidence type="ECO:0000313" key="1">
    <source>
        <dbReference type="EMBL" id="XBH18792.1"/>
    </source>
</evidence>
<proteinExistence type="predicted"/>
<reference evidence="1" key="1">
    <citation type="submission" date="2023-03" db="EMBL/GenBank/DDBJ databases">
        <title>Edaphobacter sp.</title>
        <authorList>
            <person name="Huber K.J."/>
            <person name="Papendorf J."/>
            <person name="Pilke C."/>
            <person name="Bunk B."/>
            <person name="Sproeer C."/>
            <person name="Pester M."/>
        </authorList>
    </citation>
    <scope>NUCLEOTIDE SEQUENCE</scope>
    <source>
        <strain evidence="1">DSM 110680</strain>
    </source>
</reference>
<organism evidence="1">
    <name type="scientific">Telmatobacter sp. DSM 110680</name>
    <dbReference type="NCBI Taxonomy" id="3036704"/>
    <lineage>
        <taxon>Bacteria</taxon>
        <taxon>Pseudomonadati</taxon>
        <taxon>Acidobacteriota</taxon>
        <taxon>Terriglobia</taxon>
        <taxon>Terriglobales</taxon>
        <taxon>Acidobacteriaceae</taxon>
        <taxon>Telmatobacter</taxon>
    </lineage>
</organism>
<gene>
    <name evidence="1" type="ORF">P8935_05630</name>
</gene>
<dbReference type="EMBL" id="CP121196">
    <property type="protein sequence ID" value="XBH18792.1"/>
    <property type="molecule type" value="Genomic_DNA"/>
</dbReference>
<protein>
    <submittedName>
        <fullName evidence="1">Uncharacterized protein</fullName>
    </submittedName>
</protein>
<sequence>MHCQICDDFERSLIDRTSEYHEACSNTVYRKISSRFVAYSEIEMARAMSELEMHRSVCASAVADASRQPVRSDICSI</sequence>
<dbReference type="AlphaFoldDB" id="A0AAU7DNC0"/>